<keyword evidence="7 9" id="KW-0472">Membrane</keyword>
<dbReference type="InterPro" id="IPR052157">
    <property type="entry name" value="BCAA_transport_permease"/>
</dbReference>
<dbReference type="PANTHER" id="PTHR11795">
    <property type="entry name" value="BRANCHED-CHAIN AMINO ACID TRANSPORT SYSTEM PERMEASE PROTEIN LIVH"/>
    <property type="match status" value="1"/>
</dbReference>
<dbReference type="GO" id="GO:0022857">
    <property type="term" value="F:transmembrane transporter activity"/>
    <property type="evidence" value="ECO:0007669"/>
    <property type="project" value="InterPro"/>
</dbReference>
<feature type="transmembrane region" description="Helical" evidence="9">
    <location>
        <begin position="64"/>
        <end position="85"/>
    </location>
</feature>
<comment type="caution">
    <text evidence="10">The sequence shown here is derived from an EMBL/GenBank/DDBJ whole genome shotgun (WGS) entry which is preliminary data.</text>
</comment>
<sequence>MVAIPVGLILNAIFKGGLYGMVAMGLAISFGMLDIVNIAHPTLMVFSSYLLMMFAAVTDLPLEVGLLVFVPAFFVLGLLIYRFIGSTIGGADQPIRMLVFFFGVALVVQMISLFGWGSQWQSLEVFWAGRPLNLGWGVILRLGYVVTMIMAVILYGAFEYVLRNTYFGLSIKSVAQNEELARVSAISPARTKMVGFGISLAIVAIAGYFWGGIHLFSPFSGLHELGLVFSIVVLGGMGSVIGSLVGGVLISVGMSLMGYYGSAPLVPAVPFIVILFVFFVRPAGLLGKGFRV</sequence>
<evidence type="ECO:0000313" key="11">
    <source>
        <dbReference type="Proteomes" id="UP000070341"/>
    </source>
</evidence>
<feature type="transmembrane region" description="Helical" evidence="9">
    <location>
        <begin position="6"/>
        <end position="28"/>
    </location>
</feature>
<evidence type="ECO:0000256" key="5">
    <source>
        <dbReference type="ARBA" id="ARBA00022970"/>
    </source>
</evidence>
<keyword evidence="4 9" id="KW-0812">Transmembrane</keyword>
<evidence type="ECO:0000256" key="6">
    <source>
        <dbReference type="ARBA" id="ARBA00022989"/>
    </source>
</evidence>
<comment type="subcellular location">
    <subcellularLocation>
        <location evidence="1">Cell membrane</location>
        <topology evidence="1">Multi-pass membrane protein</topology>
    </subcellularLocation>
</comment>
<dbReference type="GO" id="GO:0005886">
    <property type="term" value="C:plasma membrane"/>
    <property type="evidence" value="ECO:0007669"/>
    <property type="project" value="UniProtKB-SubCell"/>
</dbReference>
<dbReference type="CDD" id="cd06582">
    <property type="entry name" value="TM_PBP1_LivH_like"/>
    <property type="match status" value="1"/>
</dbReference>
<dbReference type="PANTHER" id="PTHR11795:SF445">
    <property type="entry name" value="AMINO ACID ABC TRANSPORTER PERMEASE PROTEIN"/>
    <property type="match status" value="1"/>
</dbReference>
<dbReference type="Proteomes" id="UP000070341">
    <property type="component" value="Unassembled WGS sequence"/>
</dbReference>
<dbReference type="GO" id="GO:0006865">
    <property type="term" value="P:amino acid transport"/>
    <property type="evidence" value="ECO:0007669"/>
    <property type="project" value="UniProtKB-KW"/>
</dbReference>
<keyword evidence="3" id="KW-1003">Cell membrane</keyword>
<feature type="transmembrane region" description="Helical" evidence="9">
    <location>
        <begin position="35"/>
        <end position="58"/>
    </location>
</feature>
<dbReference type="PATRIC" id="fig|1698270.3.peg.402"/>
<keyword evidence="11" id="KW-1185">Reference proteome</keyword>
<reference evidence="10 11" key="1">
    <citation type="journal article" date="2016" name="Sci. Rep.">
        <title>Metabolic traits of an uncultured archaeal lineage -MSBL1- from brine pools of the Red Sea.</title>
        <authorList>
            <person name="Mwirichia R."/>
            <person name="Alam I."/>
            <person name="Rashid M."/>
            <person name="Vinu M."/>
            <person name="Ba-Alawi W."/>
            <person name="Anthony Kamau A."/>
            <person name="Kamanda Ngugi D."/>
            <person name="Goker M."/>
            <person name="Klenk H.P."/>
            <person name="Bajic V."/>
            <person name="Stingl U."/>
        </authorList>
    </citation>
    <scope>NUCLEOTIDE SEQUENCE [LARGE SCALE GENOMIC DNA]</scope>
    <source>
        <strain evidence="10">SCGC-AAA259M10</strain>
    </source>
</reference>
<feature type="transmembrane region" description="Helical" evidence="9">
    <location>
        <begin position="259"/>
        <end position="280"/>
    </location>
</feature>
<dbReference type="InterPro" id="IPR001851">
    <property type="entry name" value="ABC_transp_permease"/>
</dbReference>
<name>A0A133V0S5_9EURY</name>
<dbReference type="Pfam" id="PF02653">
    <property type="entry name" value="BPD_transp_2"/>
    <property type="match status" value="1"/>
</dbReference>
<evidence type="ECO:0000256" key="9">
    <source>
        <dbReference type="SAM" id="Phobius"/>
    </source>
</evidence>
<feature type="transmembrane region" description="Helical" evidence="9">
    <location>
        <begin position="138"/>
        <end position="162"/>
    </location>
</feature>
<gene>
    <name evidence="10" type="ORF">AKJ40_02015</name>
</gene>
<comment type="similarity">
    <text evidence="8">Belongs to the binding-protein-dependent transport system permease family. LivHM subfamily.</text>
</comment>
<accession>A0A133V0S5</accession>
<feature type="transmembrane region" description="Helical" evidence="9">
    <location>
        <begin position="97"/>
        <end position="118"/>
    </location>
</feature>
<feature type="transmembrane region" description="Helical" evidence="9">
    <location>
        <begin position="194"/>
        <end position="213"/>
    </location>
</feature>
<evidence type="ECO:0000256" key="4">
    <source>
        <dbReference type="ARBA" id="ARBA00022692"/>
    </source>
</evidence>
<evidence type="ECO:0000256" key="3">
    <source>
        <dbReference type="ARBA" id="ARBA00022475"/>
    </source>
</evidence>
<dbReference type="EMBL" id="LHXU01000022">
    <property type="protein sequence ID" value="KXB00040.1"/>
    <property type="molecule type" value="Genomic_DNA"/>
</dbReference>
<feature type="transmembrane region" description="Helical" evidence="9">
    <location>
        <begin position="225"/>
        <end position="252"/>
    </location>
</feature>
<evidence type="ECO:0000256" key="1">
    <source>
        <dbReference type="ARBA" id="ARBA00004651"/>
    </source>
</evidence>
<keyword evidence="2" id="KW-0813">Transport</keyword>
<evidence type="ECO:0000256" key="7">
    <source>
        <dbReference type="ARBA" id="ARBA00023136"/>
    </source>
</evidence>
<keyword evidence="5" id="KW-0029">Amino-acid transport</keyword>
<protein>
    <recommendedName>
        <fullName evidence="12">Branched-chain amino acid ABC transporter permease</fullName>
    </recommendedName>
</protein>
<evidence type="ECO:0000313" key="10">
    <source>
        <dbReference type="EMBL" id="KXB00040.1"/>
    </source>
</evidence>
<dbReference type="AlphaFoldDB" id="A0A133V0S5"/>
<proteinExistence type="inferred from homology"/>
<organism evidence="10 11">
    <name type="scientific">candidate division MSBL1 archaeon SCGC-AAA259M10</name>
    <dbReference type="NCBI Taxonomy" id="1698270"/>
    <lineage>
        <taxon>Archaea</taxon>
        <taxon>Methanobacteriati</taxon>
        <taxon>Methanobacteriota</taxon>
        <taxon>candidate division MSBL1</taxon>
    </lineage>
</organism>
<evidence type="ECO:0000256" key="8">
    <source>
        <dbReference type="ARBA" id="ARBA00037998"/>
    </source>
</evidence>
<evidence type="ECO:0000256" key="2">
    <source>
        <dbReference type="ARBA" id="ARBA00022448"/>
    </source>
</evidence>
<keyword evidence="6 9" id="KW-1133">Transmembrane helix</keyword>
<evidence type="ECO:0008006" key="12">
    <source>
        <dbReference type="Google" id="ProtNLM"/>
    </source>
</evidence>